<accession>A0AAW5K4R3</accession>
<dbReference type="AlphaFoldDB" id="A0AAW5K4R3"/>
<protein>
    <submittedName>
        <fullName evidence="11">TRAP transporter small permease</fullName>
    </submittedName>
</protein>
<comment type="subcellular location">
    <subcellularLocation>
        <location evidence="1">Cell inner membrane</location>
        <topology evidence="1">Multi-pass membrane protein</topology>
    </subcellularLocation>
</comment>
<evidence type="ECO:0000256" key="4">
    <source>
        <dbReference type="ARBA" id="ARBA00022519"/>
    </source>
</evidence>
<proteinExistence type="inferred from homology"/>
<feature type="transmembrane region" description="Helical" evidence="9">
    <location>
        <begin position="132"/>
        <end position="158"/>
    </location>
</feature>
<dbReference type="GeneID" id="95755272"/>
<keyword evidence="2" id="KW-0813">Transport</keyword>
<name>A0AAW5K4R3_9BACT</name>
<evidence type="ECO:0000256" key="8">
    <source>
        <dbReference type="ARBA" id="ARBA00038436"/>
    </source>
</evidence>
<keyword evidence="3" id="KW-1003">Cell membrane</keyword>
<keyword evidence="4" id="KW-0997">Cell inner membrane</keyword>
<evidence type="ECO:0000256" key="6">
    <source>
        <dbReference type="ARBA" id="ARBA00022989"/>
    </source>
</evidence>
<dbReference type="PANTHER" id="PTHR35011:SF2">
    <property type="entry name" value="2,3-DIKETO-L-GULONATE TRAP TRANSPORTER SMALL PERMEASE PROTEIN YIAM"/>
    <property type="match status" value="1"/>
</dbReference>
<evidence type="ECO:0000256" key="5">
    <source>
        <dbReference type="ARBA" id="ARBA00022692"/>
    </source>
</evidence>
<reference evidence="11 12" key="1">
    <citation type="submission" date="2022-06" db="EMBL/GenBank/DDBJ databases">
        <title>Isolation of gut microbiota from human fecal samples.</title>
        <authorList>
            <person name="Pamer E.G."/>
            <person name="Barat B."/>
            <person name="Waligurski E."/>
            <person name="Medina S."/>
            <person name="Paddock L."/>
            <person name="Mostad J."/>
        </authorList>
    </citation>
    <scope>NUCLEOTIDE SEQUENCE [LARGE SCALE GENOMIC DNA]</scope>
    <source>
        <strain evidence="11 12">DFI.9.90</strain>
    </source>
</reference>
<dbReference type="Pfam" id="PF04290">
    <property type="entry name" value="DctQ"/>
    <property type="match status" value="1"/>
</dbReference>
<feature type="transmembrane region" description="Helical" evidence="9">
    <location>
        <begin position="52"/>
        <end position="69"/>
    </location>
</feature>
<evidence type="ECO:0000256" key="9">
    <source>
        <dbReference type="SAM" id="Phobius"/>
    </source>
</evidence>
<evidence type="ECO:0000259" key="10">
    <source>
        <dbReference type="Pfam" id="PF04290"/>
    </source>
</evidence>
<dbReference type="EMBL" id="JANFYT010000012">
    <property type="protein sequence ID" value="MCQ4814144.1"/>
    <property type="molecule type" value="Genomic_DNA"/>
</dbReference>
<dbReference type="Proteomes" id="UP001205919">
    <property type="component" value="Unassembled WGS sequence"/>
</dbReference>
<evidence type="ECO:0000313" key="11">
    <source>
        <dbReference type="EMBL" id="MCQ4814144.1"/>
    </source>
</evidence>
<dbReference type="RefSeq" id="WP_008709125.1">
    <property type="nucleotide sequence ID" value="NZ_CABKQM010000002.1"/>
</dbReference>
<evidence type="ECO:0000256" key="1">
    <source>
        <dbReference type="ARBA" id="ARBA00004429"/>
    </source>
</evidence>
<organism evidence="11 12">
    <name type="scientific">Cloacibacillus evryensis</name>
    <dbReference type="NCBI Taxonomy" id="508460"/>
    <lineage>
        <taxon>Bacteria</taxon>
        <taxon>Thermotogati</taxon>
        <taxon>Synergistota</taxon>
        <taxon>Synergistia</taxon>
        <taxon>Synergistales</taxon>
        <taxon>Synergistaceae</taxon>
        <taxon>Cloacibacillus</taxon>
    </lineage>
</organism>
<keyword evidence="12" id="KW-1185">Reference proteome</keyword>
<dbReference type="InterPro" id="IPR055348">
    <property type="entry name" value="DctQ"/>
</dbReference>
<keyword evidence="7 9" id="KW-0472">Membrane</keyword>
<feature type="domain" description="Tripartite ATP-independent periplasmic transporters DctQ component" evidence="10">
    <location>
        <begin position="28"/>
        <end position="152"/>
    </location>
</feature>
<comment type="caution">
    <text evidence="11">The sequence shown here is derived from an EMBL/GenBank/DDBJ whole genome shotgun (WGS) entry which is preliminary data.</text>
</comment>
<dbReference type="GO" id="GO:0005886">
    <property type="term" value="C:plasma membrane"/>
    <property type="evidence" value="ECO:0007669"/>
    <property type="project" value="UniProtKB-SubCell"/>
</dbReference>
<evidence type="ECO:0000313" key="12">
    <source>
        <dbReference type="Proteomes" id="UP001205919"/>
    </source>
</evidence>
<gene>
    <name evidence="11" type="ORF">NE630_06840</name>
</gene>
<evidence type="ECO:0000256" key="2">
    <source>
        <dbReference type="ARBA" id="ARBA00022448"/>
    </source>
</evidence>
<dbReference type="GO" id="GO:0022857">
    <property type="term" value="F:transmembrane transporter activity"/>
    <property type="evidence" value="ECO:0007669"/>
    <property type="project" value="TreeGrafter"/>
</dbReference>
<feature type="transmembrane region" description="Helical" evidence="9">
    <location>
        <begin position="90"/>
        <end position="112"/>
    </location>
</feature>
<evidence type="ECO:0000256" key="7">
    <source>
        <dbReference type="ARBA" id="ARBA00023136"/>
    </source>
</evidence>
<dbReference type="GO" id="GO:0015740">
    <property type="term" value="P:C4-dicarboxylate transport"/>
    <property type="evidence" value="ECO:0007669"/>
    <property type="project" value="TreeGrafter"/>
</dbReference>
<sequence length="172" mass="18989">MPSKKLNKILNSLQTIEDGILVIAFGVMVVSFFLQVVNRNIFKLSMSWFEELATFCMIYMAFLAAEAGLRDGTQISVTALTDKLTGKPKIFVQLVAKAIVITFSAIIFYTSIDMLRMQLISQQASPALGIPMVIPYFAITLSFAIITVIQSAVFAVMLKEFFNKGPNSEEAA</sequence>
<dbReference type="PANTHER" id="PTHR35011">
    <property type="entry name" value="2,3-DIKETO-L-GULONATE TRAP TRANSPORTER SMALL PERMEASE PROTEIN YIAM"/>
    <property type="match status" value="1"/>
</dbReference>
<dbReference type="InterPro" id="IPR007387">
    <property type="entry name" value="TRAP_DctQ"/>
</dbReference>
<comment type="similarity">
    <text evidence="8">Belongs to the TRAP transporter small permease family.</text>
</comment>
<feature type="transmembrane region" description="Helical" evidence="9">
    <location>
        <begin position="20"/>
        <end position="37"/>
    </location>
</feature>
<evidence type="ECO:0000256" key="3">
    <source>
        <dbReference type="ARBA" id="ARBA00022475"/>
    </source>
</evidence>
<keyword evidence="5 9" id="KW-0812">Transmembrane</keyword>
<keyword evidence="6 9" id="KW-1133">Transmembrane helix</keyword>